<feature type="transmembrane region" description="Helical" evidence="1">
    <location>
        <begin position="87"/>
        <end position="110"/>
    </location>
</feature>
<keyword evidence="1" id="KW-0472">Membrane</keyword>
<protein>
    <submittedName>
        <fullName evidence="2">Uncharacterized protein</fullName>
    </submittedName>
</protein>
<feature type="transmembrane region" description="Helical" evidence="1">
    <location>
        <begin position="116"/>
        <end position="135"/>
    </location>
</feature>
<keyword evidence="1" id="KW-1133">Transmembrane helix</keyword>
<proteinExistence type="predicted"/>
<name>A0A844XBM8_9SPHN</name>
<sequence length="197" mass="20980">MSQMKVTGCTIMMQAENPIPLHRRLAGWRIAGWSAAAALLALPAISMQFGQGADWTGRDFAFAGIMLLVTGLAAEGGLRLARSWPHLLGFALAIFAGFFTVWSNLAVGIIGDEDAAINSGFFAALLIAIIAAALLRFRARAMSIITGLLAVSQIMLGLAARHLMPGHGVEWGILAMFAALWLAASLCFRTEARRQAV</sequence>
<keyword evidence="1" id="KW-0812">Transmembrane</keyword>
<dbReference type="EMBL" id="WUBR01000001">
    <property type="protein sequence ID" value="MWV27044.1"/>
    <property type="molecule type" value="Genomic_DNA"/>
</dbReference>
<feature type="transmembrane region" description="Helical" evidence="1">
    <location>
        <begin position="60"/>
        <end position="80"/>
    </location>
</feature>
<dbReference type="Proteomes" id="UP000461409">
    <property type="component" value="Unassembled WGS sequence"/>
</dbReference>
<evidence type="ECO:0000313" key="2">
    <source>
        <dbReference type="EMBL" id="MWV27044.1"/>
    </source>
</evidence>
<dbReference type="AlphaFoldDB" id="A0A844XBM8"/>
<dbReference type="RefSeq" id="WP_160484658.1">
    <property type="nucleotide sequence ID" value="NZ_WUBR01000001.1"/>
</dbReference>
<feature type="transmembrane region" description="Helical" evidence="1">
    <location>
        <begin position="142"/>
        <end position="163"/>
    </location>
</feature>
<organism evidence="2 3">
    <name type="scientific">Aurantiacibacter rhizosphaerae</name>
    <dbReference type="NCBI Taxonomy" id="2691582"/>
    <lineage>
        <taxon>Bacteria</taxon>
        <taxon>Pseudomonadati</taxon>
        <taxon>Pseudomonadota</taxon>
        <taxon>Alphaproteobacteria</taxon>
        <taxon>Sphingomonadales</taxon>
        <taxon>Erythrobacteraceae</taxon>
        <taxon>Aurantiacibacter</taxon>
    </lineage>
</organism>
<gene>
    <name evidence="2" type="ORF">GRF63_03910</name>
</gene>
<comment type="caution">
    <text evidence="2">The sequence shown here is derived from an EMBL/GenBank/DDBJ whole genome shotgun (WGS) entry which is preliminary data.</text>
</comment>
<reference evidence="2 3" key="2">
    <citation type="submission" date="2020-02" db="EMBL/GenBank/DDBJ databases">
        <title>Erythrobacter dongmakensis sp. nov., isolated from a tidal mudflat.</title>
        <authorList>
            <person name="Kim I.S."/>
        </authorList>
    </citation>
    <scope>NUCLEOTIDE SEQUENCE [LARGE SCALE GENOMIC DNA]</scope>
    <source>
        <strain evidence="2 3">GH3-10</strain>
    </source>
</reference>
<reference evidence="2 3" key="1">
    <citation type="submission" date="2019-12" db="EMBL/GenBank/DDBJ databases">
        <authorList>
            <person name="Lee S.D."/>
        </authorList>
    </citation>
    <scope>NUCLEOTIDE SEQUENCE [LARGE SCALE GENOMIC DNA]</scope>
    <source>
        <strain evidence="2 3">GH3-10</strain>
    </source>
</reference>
<accession>A0A844XBM8</accession>
<evidence type="ECO:0000256" key="1">
    <source>
        <dbReference type="SAM" id="Phobius"/>
    </source>
</evidence>
<evidence type="ECO:0000313" key="3">
    <source>
        <dbReference type="Proteomes" id="UP000461409"/>
    </source>
</evidence>
<keyword evidence="3" id="KW-1185">Reference proteome</keyword>
<feature type="transmembrane region" description="Helical" evidence="1">
    <location>
        <begin position="169"/>
        <end position="188"/>
    </location>
</feature>